<reference evidence="2" key="1">
    <citation type="submission" date="2018-05" db="EMBL/GenBank/DDBJ databases">
        <title>Draft genome of Mucuna pruriens seed.</title>
        <authorList>
            <person name="Nnadi N.E."/>
            <person name="Vos R."/>
            <person name="Hasami M.H."/>
            <person name="Devisetty U.K."/>
            <person name="Aguiy J.C."/>
        </authorList>
    </citation>
    <scope>NUCLEOTIDE SEQUENCE [LARGE SCALE GENOMIC DNA]</scope>
    <source>
        <strain evidence="2">JCA_2017</strain>
    </source>
</reference>
<dbReference type="EMBL" id="QJKJ01002100">
    <property type="protein sequence ID" value="RDY04347.1"/>
    <property type="molecule type" value="Genomic_DNA"/>
</dbReference>
<keyword evidence="1" id="KW-0472">Membrane</keyword>
<gene>
    <name evidence="2" type="ORF">CR513_11957</name>
</gene>
<keyword evidence="1" id="KW-0812">Transmembrane</keyword>
<feature type="transmembrane region" description="Helical" evidence="1">
    <location>
        <begin position="20"/>
        <end position="38"/>
    </location>
</feature>
<keyword evidence="1" id="KW-1133">Transmembrane helix</keyword>
<accession>A0A371HNL1</accession>
<dbReference type="OrthoDB" id="1435263at2759"/>
<keyword evidence="3" id="KW-1185">Reference proteome</keyword>
<organism evidence="2 3">
    <name type="scientific">Mucuna pruriens</name>
    <name type="common">Velvet bean</name>
    <name type="synonym">Dolichos pruriens</name>
    <dbReference type="NCBI Taxonomy" id="157652"/>
    <lineage>
        <taxon>Eukaryota</taxon>
        <taxon>Viridiplantae</taxon>
        <taxon>Streptophyta</taxon>
        <taxon>Embryophyta</taxon>
        <taxon>Tracheophyta</taxon>
        <taxon>Spermatophyta</taxon>
        <taxon>Magnoliopsida</taxon>
        <taxon>eudicotyledons</taxon>
        <taxon>Gunneridae</taxon>
        <taxon>Pentapetalae</taxon>
        <taxon>rosids</taxon>
        <taxon>fabids</taxon>
        <taxon>Fabales</taxon>
        <taxon>Fabaceae</taxon>
        <taxon>Papilionoideae</taxon>
        <taxon>50 kb inversion clade</taxon>
        <taxon>NPAAA clade</taxon>
        <taxon>indigoferoid/millettioid clade</taxon>
        <taxon>Phaseoleae</taxon>
        <taxon>Mucuna</taxon>
    </lineage>
</organism>
<proteinExistence type="predicted"/>
<dbReference type="Proteomes" id="UP000257109">
    <property type="component" value="Unassembled WGS sequence"/>
</dbReference>
<dbReference type="AlphaFoldDB" id="A0A371HNL1"/>
<name>A0A371HNL1_MUCPR</name>
<protein>
    <submittedName>
        <fullName evidence="2">Uncharacterized protein</fullName>
    </submittedName>
</protein>
<evidence type="ECO:0000313" key="3">
    <source>
        <dbReference type="Proteomes" id="UP000257109"/>
    </source>
</evidence>
<evidence type="ECO:0000256" key="1">
    <source>
        <dbReference type="SAM" id="Phobius"/>
    </source>
</evidence>
<evidence type="ECO:0000313" key="2">
    <source>
        <dbReference type="EMBL" id="RDY04347.1"/>
    </source>
</evidence>
<feature type="transmembrane region" description="Helical" evidence="1">
    <location>
        <begin position="45"/>
        <end position="63"/>
    </location>
</feature>
<sequence length="75" mass="8786">MTLKWLKNIYHSCADANEIIFAMRVYLLHLVGYTIFVNKSEFHTCAHLLLGYAWGASALTFWYDQFSMANQHHTM</sequence>
<comment type="caution">
    <text evidence="2">The sequence shown here is derived from an EMBL/GenBank/DDBJ whole genome shotgun (WGS) entry which is preliminary data.</text>
</comment>
<feature type="non-terminal residue" evidence="2">
    <location>
        <position position="1"/>
    </location>
</feature>